<keyword evidence="10" id="KW-1185">Reference proteome</keyword>
<comment type="similarity">
    <text evidence="2 7">Belongs to the DedA family.</text>
</comment>
<evidence type="ECO:0000256" key="5">
    <source>
        <dbReference type="ARBA" id="ARBA00022989"/>
    </source>
</evidence>
<evidence type="ECO:0000256" key="1">
    <source>
        <dbReference type="ARBA" id="ARBA00004651"/>
    </source>
</evidence>
<dbReference type="GO" id="GO:0005886">
    <property type="term" value="C:plasma membrane"/>
    <property type="evidence" value="ECO:0007669"/>
    <property type="project" value="UniProtKB-SubCell"/>
</dbReference>
<evidence type="ECO:0000259" key="8">
    <source>
        <dbReference type="Pfam" id="PF09335"/>
    </source>
</evidence>
<dbReference type="Pfam" id="PF09335">
    <property type="entry name" value="VTT_dom"/>
    <property type="match status" value="1"/>
</dbReference>
<dbReference type="STRING" id="1317117.ATO7_05695"/>
<dbReference type="InterPro" id="IPR032818">
    <property type="entry name" value="DedA-like"/>
</dbReference>
<dbReference type="InterPro" id="IPR032816">
    <property type="entry name" value="VTT_dom"/>
</dbReference>
<keyword evidence="4 7" id="KW-0812">Transmembrane</keyword>
<comment type="caution">
    <text evidence="9">The sequence shown here is derived from an EMBL/GenBank/DDBJ whole genome shotgun (WGS) entry which is preliminary data.</text>
</comment>
<dbReference type="AlphaFoldDB" id="A0A1Y1SIE3"/>
<keyword evidence="5 7" id="KW-1133">Transmembrane helix</keyword>
<evidence type="ECO:0000256" key="7">
    <source>
        <dbReference type="RuleBase" id="RU367016"/>
    </source>
</evidence>
<accession>A0A1Y1SIE3</accession>
<protein>
    <recommendedName>
        <fullName evidence="8">VTT domain-containing protein</fullName>
    </recommendedName>
</protein>
<evidence type="ECO:0000313" key="10">
    <source>
        <dbReference type="Proteomes" id="UP000192342"/>
    </source>
</evidence>
<evidence type="ECO:0000256" key="4">
    <source>
        <dbReference type="ARBA" id="ARBA00022692"/>
    </source>
</evidence>
<reference evidence="9 10" key="1">
    <citation type="submission" date="2013-04" db="EMBL/GenBank/DDBJ databases">
        <title>Oceanococcus atlanticus 22II-S10r2 Genome Sequencing.</title>
        <authorList>
            <person name="Lai Q."/>
            <person name="Li G."/>
            <person name="Shao Z."/>
        </authorList>
    </citation>
    <scope>NUCLEOTIDE SEQUENCE [LARGE SCALE GENOMIC DNA]</scope>
    <source>
        <strain evidence="9 10">22II-S10r2</strain>
    </source>
</reference>
<evidence type="ECO:0000256" key="3">
    <source>
        <dbReference type="ARBA" id="ARBA00022475"/>
    </source>
</evidence>
<dbReference type="PANTHER" id="PTHR30353:SF15">
    <property type="entry name" value="INNER MEMBRANE PROTEIN YABI"/>
    <property type="match status" value="1"/>
</dbReference>
<organism evidence="9 10">
    <name type="scientific">Oceanococcus atlanticus</name>
    <dbReference type="NCBI Taxonomy" id="1317117"/>
    <lineage>
        <taxon>Bacteria</taxon>
        <taxon>Pseudomonadati</taxon>
        <taxon>Pseudomonadota</taxon>
        <taxon>Gammaproteobacteria</taxon>
        <taxon>Chromatiales</taxon>
        <taxon>Oceanococcaceae</taxon>
        <taxon>Oceanococcus</taxon>
    </lineage>
</organism>
<keyword evidence="3 7" id="KW-1003">Cell membrane</keyword>
<evidence type="ECO:0000256" key="6">
    <source>
        <dbReference type="ARBA" id="ARBA00023136"/>
    </source>
</evidence>
<sequence>MNDALINWAQQHQQHALLLVPLFAFMETCVGIGLFISSVFLVVICSIFYANGWASMTHMALLAAAGSSLGDHAGYYFGRAIGPGIHHLNIVKRHRSKWDRTEALVRRYGPGAIFIGRFLPALRSLVPAMLGISGFARLRYTLFDISACSLWALGLTAIVLGAHQLFVQ</sequence>
<gene>
    <name evidence="9" type="ORF">ATO7_05695</name>
</gene>
<name>A0A1Y1SIE3_9GAMM</name>
<comment type="subcellular location">
    <subcellularLocation>
        <location evidence="1 7">Cell membrane</location>
        <topology evidence="1 7">Multi-pass membrane protein</topology>
    </subcellularLocation>
</comment>
<feature type="transmembrane region" description="Helical" evidence="7">
    <location>
        <begin position="142"/>
        <end position="166"/>
    </location>
</feature>
<evidence type="ECO:0000256" key="2">
    <source>
        <dbReference type="ARBA" id="ARBA00010792"/>
    </source>
</evidence>
<keyword evidence="6 7" id="KW-0472">Membrane</keyword>
<dbReference type="PANTHER" id="PTHR30353">
    <property type="entry name" value="INNER MEMBRANE PROTEIN DEDA-RELATED"/>
    <property type="match status" value="1"/>
</dbReference>
<dbReference type="EMBL" id="AQQV01000001">
    <property type="protein sequence ID" value="ORE89348.1"/>
    <property type="molecule type" value="Genomic_DNA"/>
</dbReference>
<dbReference type="RefSeq" id="WP_083560384.1">
    <property type="nucleotide sequence ID" value="NZ_AQQV01000001.1"/>
</dbReference>
<dbReference type="OrthoDB" id="948134at2"/>
<proteinExistence type="inferred from homology"/>
<feature type="domain" description="VTT" evidence="8">
    <location>
        <begin position="38"/>
        <end position="158"/>
    </location>
</feature>
<feature type="transmembrane region" description="Helical" evidence="7">
    <location>
        <begin position="16"/>
        <end position="49"/>
    </location>
</feature>
<evidence type="ECO:0000313" key="9">
    <source>
        <dbReference type="EMBL" id="ORE89348.1"/>
    </source>
</evidence>
<dbReference type="Proteomes" id="UP000192342">
    <property type="component" value="Unassembled WGS sequence"/>
</dbReference>
<comment type="caution">
    <text evidence="7">Lacks conserved residue(s) required for the propagation of feature annotation.</text>
</comment>